<gene>
    <name evidence="14" type="ORF">ASIM_LOCUS12179</name>
</gene>
<protein>
    <recommendedName>
        <fullName evidence="11">Galactose-1-phosphate uridylyltransferase</fullName>
        <ecNumber evidence="11">2.7.7.12</ecNumber>
    </recommendedName>
</protein>
<evidence type="ECO:0000256" key="4">
    <source>
        <dbReference type="ARBA" id="ARBA00010951"/>
    </source>
</evidence>
<dbReference type="EC" id="2.7.7.12" evidence="11"/>
<evidence type="ECO:0000256" key="1">
    <source>
        <dbReference type="ARBA" id="ARBA00001107"/>
    </source>
</evidence>
<evidence type="ECO:0000256" key="6">
    <source>
        <dbReference type="ARBA" id="ARBA00022695"/>
    </source>
</evidence>
<dbReference type="PROSITE" id="PS00117">
    <property type="entry name" value="GAL_P_UDP_TRANSF_I"/>
    <property type="match status" value="1"/>
</dbReference>
<dbReference type="InterPro" id="IPR019779">
    <property type="entry name" value="GalP_UDPtransf1_His-AS"/>
</dbReference>
<dbReference type="AlphaFoldDB" id="A0A0M3JWN9"/>
<feature type="region of interest" description="Disordered" evidence="12">
    <location>
        <begin position="445"/>
        <end position="473"/>
    </location>
</feature>
<evidence type="ECO:0000256" key="2">
    <source>
        <dbReference type="ARBA" id="ARBA00001947"/>
    </source>
</evidence>
<dbReference type="WBParaSite" id="ASIM_0001271301-mRNA-1">
    <property type="protein sequence ID" value="ASIM_0001271301-mRNA-1"/>
    <property type="gene ID" value="ASIM_0001271301"/>
</dbReference>
<evidence type="ECO:0000256" key="5">
    <source>
        <dbReference type="ARBA" id="ARBA00022679"/>
    </source>
</evidence>
<evidence type="ECO:0000256" key="7">
    <source>
        <dbReference type="ARBA" id="ARBA00022723"/>
    </source>
</evidence>
<dbReference type="Proteomes" id="UP000267096">
    <property type="component" value="Unassembled WGS sequence"/>
</dbReference>
<keyword evidence="7 11" id="KW-0479">Metal-binding</keyword>
<evidence type="ECO:0000313" key="15">
    <source>
        <dbReference type="Proteomes" id="UP000267096"/>
    </source>
</evidence>
<dbReference type="InterPro" id="IPR001736">
    <property type="entry name" value="PLipase_D/transphosphatidylase"/>
</dbReference>
<evidence type="ECO:0000256" key="12">
    <source>
        <dbReference type="SAM" id="MobiDB-lite"/>
    </source>
</evidence>
<dbReference type="Gene3D" id="3.30.428.10">
    <property type="entry name" value="HIT-like"/>
    <property type="match status" value="2"/>
</dbReference>
<dbReference type="PANTHER" id="PTHR11943:SF1">
    <property type="entry name" value="GALACTOSE-1-PHOSPHATE URIDYLYLTRANSFERASE"/>
    <property type="match status" value="1"/>
</dbReference>
<dbReference type="InterPro" id="IPR005850">
    <property type="entry name" value="GalP_Utransf_C"/>
</dbReference>
<comment type="cofactor">
    <cofactor evidence="2">
        <name>Zn(2+)</name>
        <dbReference type="ChEBI" id="CHEBI:29105"/>
    </cofactor>
</comment>
<dbReference type="FunFam" id="3.30.428.10:FF:000001">
    <property type="entry name" value="Galactose-1-phosphate uridylyltransferase"/>
    <property type="match status" value="1"/>
</dbReference>
<dbReference type="PROSITE" id="PS50035">
    <property type="entry name" value="PLD"/>
    <property type="match status" value="1"/>
</dbReference>
<dbReference type="SMART" id="SM00155">
    <property type="entry name" value="PLDc"/>
    <property type="match status" value="2"/>
</dbReference>
<comment type="pathway">
    <text evidence="3 11">Carbohydrate metabolism; galactose metabolism.</text>
</comment>
<dbReference type="SUPFAM" id="SSF56024">
    <property type="entry name" value="Phospholipase D/nuclease"/>
    <property type="match status" value="1"/>
</dbReference>
<dbReference type="OrthoDB" id="418412at2759"/>
<dbReference type="Pfam" id="PF13091">
    <property type="entry name" value="PLDc_2"/>
    <property type="match status" value="1"/>
</dbReference>
<evidence type="ECO:0000259" key="13">
    <source>
        <dbReference type="PROSITE" id="PS50035"/>
    </source>
</evidence>
<dbReference type="InterPro" id="IPR025202">
    <property type="entry name" value="PLD-like_dom"/>
</dbReference>
<dbReference type="CDD" id="cd09137">
    <property type="entry name" value="PLDc_PGS1_euk_2"/>
    <property type="match status" value="1"/>
</dbReference>
<feature type="domain" description="PLD phosphodiesterase" evidence="13">
    <location>
        <begin position="141"/>
        <end position="167"/>
    </location>
</feature>
<dbReference type="InterPro" id="IPR005849">
    <property type="entry name" value="GalP_Utransf_N"/>
</dbReference>
<name>A0A0M3JWN9_ANISI</name>
<dbReference type="GO" id="GO:0008270">
    <property type="term" value="F:zinc ion binding"/>
    <property type="evidence" value="ECO:0007669"/>
    <property type="project" value="InterPro"/>
</dbReference>
<evidence type="ECO:0000313" key="14">
    <source>
        <dbReference type="EMBL" id="VDK46764.1"/>
    </source>
</evidence>
<keyword evidence="10 11" id="KW-0119">Carbohydrate metabolism</keyword>
<dbReference type="Pfam" id="PF01087">
    <property type="entry name" value="GalP_UDP_transf"/>
    <property type="match status" value="1"/>
</dbReference>
<evidence type="ECO:0000256" key="11">
    <source>
        <dbReference type="RuleBase" id="RU000506"/>
    </source>
</evidence>
<evidence type="ECO:0000256" key="3">
    <source>
        <dbReference type="ARBA" id="ARBA00004947"/>
    </source>
</evidence>
<dbReference type="CDD" id="cd09135">
    <property type="entry name" value="PLDc_PGS1_euk_1"/>
    <property type="match status" value="1"/>
</dbReference>
<evidence type="ECO:0000256" key="8">
    <source>
        <dbReference type="ARBA" id="ARBA00022833"/>
    </source>
</evidence>
<dbReference type="InterPro" id="IPR036265">
    <property type="entry name" value="HIT-like_sf"/>
</dbReference>
<accession>A0A0M3JWN9</accession>
<feature type="compositionally biased region" description="Polar residues" evidence="12">
    <location>
        <begin position="447"/>
        <end position="463"/>
    </location>
</feature>
<evidence type="ECO:0000256" key="10">
    <source>
        <dbReference type="ARBA" id="ARBA00023277"/>
    </source>
</evidence>
<sequence>MDEILRLVENLPSIPVDADNIKVIETPEQFYNTLIAKTSVNNFFLKNLTKSARKRIALSTLYLGNGKLEENLIDELDKALDRCPGMELNILLDYLRGTRDGEKSSAAILRRLLPRARIHLFHTPYLRGILKSIIPQRTNEVVGLQHMKLYIFDDSIVISGANLSESYFTNRQDRYILIENVPELAQFWVGIIDAVCSCSFKLQPDGGIDTSERCAIHPFKGALKEYENQLRARLFEVLKCEGKKNVNKIESDTRIYPLIQMGMFRVNQEYDFLKELFASQDTSSKIILTSGYFNLIGDYEHLITKRGKYSMDVIYASPQANGFYKGSGLSGYIPSLYVLVSETFFGIKRQQVELFEYERDGWTYHAKGLWVQSTKSPFCATLVGSSNYGQEHVRLLEWSGWVEASTFLRPDHMVPRWDKMSHRRYNPLRDEWVIVAANRLQRPWQGATESGSGSGFMPSTTVNPLAPGGHRANGQITPHYTSTFVFQNDFPALRDNADEEYSEGIANQLYRSHSIKGTCRVMCYHPNSDLSMAQMSHEQLEAVIDMWIEQMNELEKKYEWIQIFENRGALVGCSNAHPHGQLWASDYLPTYPAKEYSTQKTYHQQTGKIMLMEVVEEELRKRERLVVENDEWIVVVPFWATWPFETLLLPIKHSTSLNKISKEQKRCLADIMKKLVIKYDNLFKCAFPFSMGWKSAPTGRFLSENRDFWTLHAVYLPPLLRSASVKKFIAGYELVAEPQRDILPEKAAEMLREQNESVHFTEHIQSRSTPISS</sequence>
<organism evidence="16">
    <name type="scientific">Anisakis simplex</name>
    <name type="common">Herring worm</name>
    <dbReference type="NCBI Taxonomy" id="6269"/>
    <lineage>
        <taxon>Eukaryota</taxon>
        <taxon>Metazoa</taxon>
        <taxon>Ecdysozoa</taxon>
        <taxon>Nematoda</taxon>
        <taxon>Chromadorea</taxon>
        <taxon>Rhabditida</taxon>
        <taxon>Spirurina</taxon>
        <taxon>Ascaridomorpha</taxon>
        <taxon>Ascaridoidea</taxon>
        <taxon>Anisakidae</taxon>
        <taxon>Anisakis</taxon>
        <taxon>Anisakis simplex complex</taxon>
    </lineage>
</organism>
<keyword evidence="6 11" id="KW-0548">Nucleotidyltransferase</keyword>
<dbReference type="GO" id="GO:0005737">
    <property type="term" value="C:cytoplasm"/>
    <property type="evidence" value="ECO:0007669"/>
    <property type="project" value="TreeGrafter"/>
</dbReference>
<dbReference type="SUPFAM" id="SSF54197">
    <property type="entry name" value="HIT-like"/>
    <property type="match status" value="2"/>
</dbReference>
<dbReference type="Gene3D" id="3.30.870.10">
    <property type="entry name" value="Endonuclease Chain A"/>
    <property type="match status" value="2"/>
</dbReference>
<keyword evidence="5 11" id="KW-0808">Transferase</keyword>
<evidence type="ECO:0000256" key="9">
    <source>
        <dbReference type="ARBA" id="ARBA00023144"/>
    </source>
</evidence>
<evidence type="ECO:0000313" key="16">
    <source>
        <dbReference type="WBParaSite" id="ASIM_0001271301-mRNA-1"/>
    </source>
</evidence>
<reference evidence="16" key="1">
    <citation type="submission" date="2017-02" db="UniProtKB">
        <authorList>
            <consortium name="WormBaseParasite"/>
        </authorList>
    </citation>
    <scope>IDENTIFICATION</scope>
</reference>
<dbReference type="CDD" id="cd00608">
    <property type="entry name" value="GalT"/>
    <property type="match status" value="1"/>
</dbReference>
<dbReference type="PANTHER" id="PTHR11943">
    <property type="entry name" value="GALACTOSE-1-PHOSPHATE URIDYLYLTRANSFERASE"/>
    <property type="match status" value="1"/>
</dbReference>
<dbReference type="InterPro" id="IPR001937">
    <property type="entry name" value="GalP_UDPtransf1"/>
</dbReference>
<dbReference type="Pfam" id="PF02744">
    <property type="entry name" value="GalP_UDP_tr_C"/>
    <property type="match status" value="1"/>
</dbReference>
<comment type="catalytic activity">
    <reaction evidence="1 11">
        <text>alpha-D-galactose 1-phosphate + UDP-alpha-D-glucose = alpha-D-glucose 1-phosphate + UDP-alpha-D-galactose</text>
        <dbReference type="Rhea" id="RHEA:13989"/>
        <dbReference type="ChEBI" id="CHEBI:58336"/>
        <dbReference type="ChEBI" id="CHEBI:58601"/>
        <dbReference type="ChEBI" id="CHEBI:58885"/>
        <dbReference type="ChEBI" id="CHEBI:66914"/>
        <dbReference type="EC" id="2.7.7.12"/>
    </reaction>
</comment>
<dbReference type="NCBIfam" id="TIGR00209">
    <property type="entry name" value="galT_1"/>
    <property type="match status" value="1"/>
</dbReference>
<dbReference type="GO" id="GO:0008108">
    <property type="term" value="F:UDP-glucose:hexose-1-phosphate uridylyltransferase activity"/>
    <property type="evidence" value="ECO:0007669"/>
    <property type="project" value="UniProtKB-EC"/>
</dbReference>
<keyword evidence="15" id="KW-1185">Reference proteome</keyword>
<dbReference type="GO" id="GO:0033499">
    <property type="term" value="P:galactose catabolic process via UDP-galactose, Leloir pathway"/>
    <property type="evidence" value="ECO:0007669"/>
    <property type="project" value="TreeGrafter"/>
</dbReference>
<proteinExistence type="inferred from homology"/>
<reference evidence="14 15" key="2">
    <citation type="submission" date="2018-11" db="EMBL/GenBank/DDBJ databases">
        <authorList>
            <consortium name="Pathogen Informatics"/>
        </authorList>
    </citation>
    <scope>NUCLEOTIDE SEQUENCE [LARGE SCALE GENOMIC DNA]</scope>
</reference>
<dbReference type="UniPathway" id="UPA00214"/>
<comment type="similarity">
    <text evidence="4 11">Belongs to the galactose-1-phosphate uridylyltransferase type 1 family.</text>
</comment>
<keyword evidence="9 11" id="KW-0299">Galactose metabolism</keyword>
<keyword evidence="8" id="KW-0862">Zinc</keyword>
<dbReference type="EMBL" id="UYRR01031149">
    <property type="protein sequence ID" value="VDK46764.1"/>
    <property type="molecule type" value="Genomic_DNA"/>
</dbReference>